<dbReference type="HOGENOM" id="CLU_154370_2_0_11"/>
<name>A9WKY6_RENSM</name>
<accession>A9WKY6</accession>
<dbReference type="STRING" id="288705.RSal33209_0505"/>
<gene>
    <name evidence="2" type="ordered locus">RSal33209_0505</name>
</gene>
<proteinExistence type="predicted"/>
<evidence type="ECO:0000313" key="2">
    <source>
        <dbReference type="EMBL" id="ABY22255.1"/>
    </source>
</evidence>
<dbReference type="Pfam" id="PF20058">
    <property type="entry name" value="DUF6457"/>
    <property type="match status" value="1"/>
</dbReference>
<reference evidence="3" key="1">
    <citation type="journal article" date="2008" name="J. Bacteriol.">
        <title>Genome sequence of the fish pathogen Renibacterium salmoninarum suggests reductive evolution away from an environmental Arthrobacter ancestor.</title>
        <authorList>
            <person name="Wiens G.D."/>
            <person name="Rockey D.D."/>
            <person name="Wu Z."/>
            <person name="Chang J."/>
            <person name="Levy R."/>
            <person name="Crane S."/>
            <person name="Chen D.S."/>
            <person name="Capri G.R."/>
            <person name="Burnett J.R."/>
            <person name="Sudheesh P.S."/>
            <person name="Schipma M.J."/>
            <person name="Burd H."/>
            <person name="Bhattacharyya A."/>
            <person name="Rhodes L.D."/>
            <person name="Kaul R."/>
            <person name="Strom M.S."/>
        </authorList>
    </citation>
    <scope>NUCLEOTIDE SEQUENCE [LARGE SCALE GENOMIC DNA]</scope>
    <source>
        <strain evidence="3">ATCC 33209 / DSM 20767 / JCM 11484 / NBRC 15589 / NCIMB 2235</strain>
    </source>
</reference>
<dbReference type="AlphaFoldDB" id="A9WKY6"/>
<keyword evidence="3" id="KW-1185">Reference proteome</keyword>
<sequence>MNQDELLEAWCAELLARFEITGTPVEVNAILSLAGKAAHTVVRPAAPLTTFIAGYVAGLAAGSGQASDAVAIRSAVSAAQASIAERAEKQEQHPELDA</sequence>
<dbReference type="eggNOG" id="COG0746">
    <property type="taxonomic scope" value="Bacteria"/>
</dbReference>
<feature type="domain" description="DUF6457" evidence="1">
    <location>
        <begin position="3"/>
        <end position="90"/>
    </location>
</feature>
<evidence type="ECO:0000313" key="3">
    <source>
        <dbReference type="Proteomes" id="UP000002007"/>
    </source>
</evidence>
<dbReference type="InterPro" id="IPR045598">
    <property type="entry name" value="DUF6457"/>
</dbReference>
<protein>
    <submittedName>
        <fullName evidence="2">Predicted molybdopterin-guanine dinucleotide biosynthesis protein A</fullName>
    </submittedName>
</protein>
<dbReference type="RefSeq" id="WP_012243959.1">
    <property type="nucleotide sequence ID" value="NC_010168.1"/>
</dbReference>
<dbReference type="KEGG" id="rsa:RSal33209_0505"/>
<evidence type="ECO:0000259" key="1">
    <source>
        <dbReference type="Pfam" id="PF20058"/>
    </source>
</evidence>
<dbReference type="EMBL" id="CP000910">
    <property type="protein sequence ID" value="ABY22255.1"/>
    <property type="molecule type" value="Genomic_DNA"/>
</dbReference>
<dbReference type="Proteomes" id="UP000002007">
    <property type="component" value="Chromosome"/>
</dbReference>
<organism evidence="2 3">
    <name type="scientific">Renibacterium salmoninarum (strain ATCC 33209 / DSM 20767 / JCM 11484 / NBRC 15589 / NCIMB 2235)</name>
    <dbReference type="NCBI Taxonomy" id="288705"/>
    <lineage>
        <taxon>Bacteria</taxon>
        <taxon>Bacillati</taxon>
        <taxon>Actinomycetota</taxon>
        <taxon>Actinomycetes</taxon>
        <taxon>Micrococcales</taxon>
        <taxon>Micrococcaceae</taxon>
        <taxon>Renibacterium</taxon>
    </lineage>
</organism>